<organism evidence="1 2">
    <name type="scientific">Colletotrichum liriopes</name>
    <dbReference type="NCBI Taxonomy" id="708192"/>
    <lineage>
        <taxon>Eukaryota</taxon>
        <taxon>Fungi</taxon>
        <taxon>Dikarya</taxon>
        <taxon>Ascomycota</taxon>
        <taxon>Pezizomycotina</taxon>
        <taxon>Sordariomycetes</taxon>
        <taxon>Hypocreomycetidae</taxon>
        <taxon>Glomerellales</taxon>
        <taxon>Glomerellaceae</taxon>
        <taxon>Colletotrichum</taxon>
        <taxon>Colletotrichum spaethianum species complex</taxon>
    </lineage>
</organism>
<proteinExistence type="predicted"/>
<gene>
    <name evidence="1" type="ORF">ColLi_03328</name>
</gene>
<reference evidence="1 2" key="1">
    <citation type="submission" date="2021-07" db="EMBL/GenBank/DDBJ databases">
        <title>Genome data of Colletotrichum spaethianum.</title>
        <authorList>
            <person name="Utami Y.D."/>
            <person name="Hiruma K."/>
        </authorList>
    </citation>
    <scope>NUCLEOTIDE SEQUENCE [LARGE SCALE GENOMIC DNA]</scope>
    <source>
        <strain evidence="1 2">MAFF 242679</strain>
    </source>
</reference>
<accession>A0AA37GH28</accession>
<evidence type="ECO:0000313" key="2">
    <source>
        <dbReference type="Proteomes" id="UP001055172"/>
    </source>
</evidence>
<dbReference type="Proteomes" id="UP001055172">
    <property type="component" value="Unassembled WGS sequence"/>
</dbReference>
<dbReference type="EMBL" id="BPPX01000005">
    <property type="protein sequence ID" value="GJC80490.1"/>
    <property type="molecule type" value="Genomic_DNA"/>
</dbReference>
<comment type="caution">
    <text evidence="1">The sequence shown here is derived from an EMBL/GenBank/DDBJ whole genome shotgun (WGS) entry which is preliminary data.</text>
</comment>
<name>A0AA37GH28_9PEZI</name>
<dbReference type="AlphaFoldDB" id="A0AA37GH28"/>
<protein>
    <submittedName>
        <fullName evidence="1">Uncharacterized protein</fullName>
    </submittedName>
</protein>
<dbReference type="PANTHER" id="PTHR41677:SF1">
    <property type="entry name" value="FE2OG DIOXYGENASE DOMAIN-CONTAINING PROTEIN"/>
    <property type="match status" value="1"/>
</dbReference>
<dbReference type="PANTHER" id="PTHR41677">
    <property type="entry name" value="YALI0B19030P"/>
    <property type="match status" value="1"/>
</dbReference>
<sequence length="142" mass="16229">MLGGETALKTGTGEILKGSAVILQGRYVEHQALAAIGGAERITMITSFRPRDPCKKDDSVLTSIRPISEHSELYYQWIRYRFEVLQERLKAMLKTLKEDHDAGKQTNVKKIKYFLAQQEDYMAVTNREIVKTQEPSQPWEGL</sequence>
<evidence type="ECO:0000313" key="1">
    <source>
        <dbReference type="EMBL" id="GJC80490.1"/>
    </source>
</evidence>
<keyword evidence="2" id="KW-1185">Reference proteome</keyword>